<dbReference type="EMBL" id="QLMJ01000015">
    <property type="protein sequence ID" value="RAK31469.1"/>
    <property type="molecule type" value="Genomic_DNA"/>
</dbReference>
<organism evidence="2 3">
    <name type="scientific">Actinoplanes lutulentus</name>
    <dbReference type="NCBI Taxonomy" id="1287878"/>
    <lineage>
        <taxon>Bacteria</taxon>
        <taxon>Bacillati</taxon>
        <taxon>Actinomycetota</taxon>
        <taxon>Actinomycetes</taxon>
        <taxon>Micromonosporales</taxon>
        <taxon>Micromonosporaceae</taxon>
        <taxon>Actinoplanes</taxon>
    </lineage>
</organism>
<dbReference type="Pfam" id="PF25109">
    <property type="entry name" value="HAD_PNKP"/>
    <property type="match status" value="1"/>
</dbReference>
<accession>A0A327Z6Z9</accession>
<dbReference type="Gene3D" id="3.40.50.1000">
    <property type="entry name" value="HAD superfamily/HAD-like"/>
    <property type="match status" value="1"/>
</dbReference>
<feature type="domain" description="Polynucleotide kinase PNKP phosphatase" evidence="1">
    <location>
        <begin position="11"/>
        <end position="141"/>
    </location>
</feature>
<protein>
    <recommendedName>
        <fullName evidence="1">Polynucleotide kinase PNKP phosphatase domain-containing protein</fullName>
    </recommendedName>
</protein>
<keyword evidence="3" id="KW-1185">Reference proteome</keyword>
<name>A0A327Z6Z9_9ACTN</name>
<evidence type="ECO:0000313" key="3">
    <source>
        <dbReference type="Proteomes" id="UP000249341"/>
    </source>
</evidence>
<dbReference type="AlphaFoldDB" id="A0A327Z6Z9"/>
<proteinExistence type="predicted"/>
<dbReference type="InterPro" id="IPR036412">
    <property type="entry name" value="HAD-like_sf"/>
</dbReference>
<reference evidence="2 3" key="1">
    <citation type="submission" date="2018-06" db="EMBL/GenBank/DDBJ databases">
        <title>Genomic Encyclopedia of Type Strains, Phase III (KMG-III): the genomes of soil and plant-associated and newly described type strains.</title>
        <authorList>
            <person name="Whitman W."/>
        </authorList>
    </citation>
    <scope>NUCLEOTIDE SEQUENCE [LARGE SCALE GENOMIC DNA]</scope>
    <source>
        <strain evidence="2 3">CGMCC 4.7090</strain>
    </source>
</reference>
<evidence type="ECO:0000313" key="2">
    <source>
        <dbReference type="EMBL" id="RAK31469.1"/>
    </source>
</evidence>
<evidence type="ECO:0000259" key="1">
    <source>
        <dbReference type="Pfam" id="PF25109"/>
    </source>
</evidence>
<sequence>MGCVIDAPLAVFDVDGVVADVRHRLRHVARRPKNWAAFFAAADRDAPLQAGIDLVHHYAADHYLVWLTGRPERLRRVTLRWFAEQGLPDGRLLMRPDDDRRPAREYKSGQLRRLAKEGVIAVVVDDDPAVVKRLKADGLPVRLADWVPYERSLREAQERDGRT</sequence>
<dbReference type="OrthoDB" id="5189293at2"/>
<dbReference type="InterPro" id="IPR023214">
    <property type="entry name" value="HAD_sf"/>
</dbReference>
<comment type="caution">
    <text evidence="2">The sequence shown here is derived from an EMBL/GenBank/DDBJ whole genome shotgun (WGS) entry which is preliminary data.</text>
</comment>
<gene>
    <name evidence="2" type="ORF">B0I29_115276</name>
</gene>
<dbReference type="SUPFAM" id="SSF56784">
    <property type="entry name" value="HAD-like"/>
    <property type="match status" value="1"/>
</dbReference>
<dbReference type="InterPro" id="IPR056782">
    <property type="entry name" value="HAD_PNKP"/>
</dbReference>
<dbReference type="Proteomes" id="UP000249341">
    <property type="component" value="Unassembled WGS sequence"/>
</dbReference>